<dbReference type="RefSeq" id="WP_229813620.1">
    <property type="nucleotide sequence ID" value="NZ_BMZA01000001.1"/>
</dbReference>
<evidence type="ECO:0000313" key="11">
    <source>
        <dbReference type="EMBL" id="GGY91292.1"/>
    </source>
</evidence>
<dbReference type="GO" id="GO:0017061">
    <property type="term" value="F:S-methyl-5-thioadenosine phosphorylase activity"/>
    <property type="evidence" value="ECO:0007669"/>
    <property type="project" value="UniProtKB-EC"/>
</dbReference>
<keyword evidence="3" id="KW-0808">Transferase</keyword>
<evidence type="ECO:0000256" key="2">
    <source>
        <dbReference type="ARBA" id="ARBA00007353"/>
    </source>
</evidence>
<comment type="catalytic activity">
    <reaction evidence="8">
        <text>adenosine + phosphate = alpha-D-ribose 1-phosphate + adenine</text>
        <dbReference type="Rhea" id="RHEA:27642"/>
        <dbReference type="ChEBI" id="CHEBI:16335"/>
        <dbReference type="ChEBI" id="CHEBI:16708"/>
        <dbReference type="ChEBI" id="CHEBI:43474"/>
        <dbReference type="ChEBI" id="CHEBI:57720"/>
        <dbReference type="EC" id="2.4.2.1"/>
    </reaction>
    <physiologicalReaction direction="left-to-right" evidence="8">
        <dbReference type="Rhea" id="RHEA:27643"/>
    </physiologicalReaction>
</comment>
<name>A0A918UCD6_9SPHN</name>
<comment type="catalytic activity">
    <reaction evidence="1">
        <text>inosine + phosphate = alpha-D-ribose 1-phosphate + hypoxanthine</text>
        <dbReference type="Rhea" id="RHEA:27646"/>
        <dbReference type="ChEBI" id="CHEBI:17368"/>
        <dbReference type="ChEBI" id="CHEBI:17596"/>
        <dbReference type="ChEBI" id="CHEBI:43474"/>
        <dbReference type="ChEBI" id="CHEBI:57720"/>
        <dbReference type="EC" id="2.4.2.1"/>
    </reaction>
    <physiologicalReaction direction="left-to-right" evidence="1">
        <dbReference type="Rhea" id="RHEA:27647"/>
    </physiologicalReaction>
</comment>
<dbReference type="GO" id="GO:0005507">
    <property type="term" value="F:copper ion binding"/>
    <property type="evidence" value="ECO:0007669"/>
    <property type="project" value="TreeGrafter"/>
</dbReference>
<comment type="caution">
    <text evidence="11">The sequence shown here is derived from an EMBL/GenBank/DDBJ whole genome shotgun (WGS) entry which is preliminary data.</text>
</comment>
<dbReference type="SUPFAM" id="SSF64438">
    <property type="entry name" value="CNF1/YfiH-like putative cysteine hydrolases"/>
    <property type="match status" value="1"/>
</dbReference>
<keyword evidence="12" id="KW-1185">Reference proteome</keyword>
<sequence>MVEVEPGPGPTIDHFRAGVLDGVVHGFLGRGGGVSTGAVAGLNVGIGSGDDPQRVAENRRRAAEAVRPGGRLVTVYQIHSALCATVGPQPWPETDRPEADALVTDQPGLVLGVLTADCAPVLLADRAAGVIGAAHAGWKGAIGGVTDSTIAAMEALGAQRERIAAAVGPCIAQASYEVDDAFRARFVADDPANAARFLAGRAGHHQFDLAGYVAGRLRAAGIGPVESLGLDTYAAPGRFYSFRRATHRGEPAYGRQISVISLG</sequence>
<dbReference type="NCBIfam" id="TIGR00726">
    <property type="entry name" value="peptidoglycan editing factor PgeF"/>
    <property type="match status" value="1"/>
</dbReference>
<protein>
    <recommendedName>
        <fullName evidence="10">Purine nucleoside phosphorylase</fullName>
    </recommendedName>
</protein>
<evidence type="ECO:0000256" key="5">
    <source>
        <dbReference type="ARBA" id="ARBA00022801"/>
    </source>
</evidence>
<dbReference type="InterPro" id="IPR038371">
    <property type="entry name" value="Cu_polyphenol_OxRdtase_sf"/>
</dbReference>
<gene>
    <name evidence="11" type="ORF">GCM10011614_02460</name>
</gene>
<comment type="catalytic activity">
    <reaction evidence="7">
        <text>adenosine + H2O + H(+) = inosine + NH4(+)</text>
        <dbReference type="Rhea" id="RHEA:24408"/>
        <dbReference type="ChEBI" id="CHEBI:15377"/>
        <dbReference type="ChEBI" id="CHEBI:15378"/>
        <dbReference type="ChEBI" id="CHEBI:16335"/>
        <dbReference type="ChEBI" id="CHEBI:17596"/>
        <dbReference type="ChEBI" id="CHEBI:28938"/>
        <dbReference type="EC" id="3.5.4.4"/>
    </reaction>
    <physiologicalReaction direction="left-to-right" evidence="7">
        <dbReference type="Rhea" id="RHEA:24409"/>
    </physiologicalReaction>
</comment>
<proteinExistence type="inferred from homology"/>
<evidence type="ECO:0000256" key="7">
    <source>
        <dbReference type="ARBA" id="ARBA00047989"/>
    </source>
</evidence>
<keyword evidence="4" id="KW-0479">Metal-binding</keyword>
<dbReference type="InterPro" id="IPR011324">
    <property type="entry name" value="Cytotoxic_necrot_fac-like_cat"/>
</dbReference>
<dbReference type="InterPro" id="IPR003730">
    <property type="entry name" value="Cu_polyphenol_OxRdtase"/>
</dbReference>
<keyword evidence="6" id="KW-0862">Zinc</keyword>
<dbReference type="PANTHER" id="PTHR30616">
    <property type="entry name" value="UNCHARACTERIZED PROTEIN YFIH"/>
    <property type="match status" value="1"/>
</dbReference>
<dbReference type="GO" id="GO:0016787">
    <property type="term" value="F:hydrolase activity"/>
    <property type="evidence" value="ECO:0007669"/>
    <property type="project" value="UniProtKB-KW"/>
</dbReference>
<dbReference type="PANTHER" id="PTHR30616:SF2">
    <property type="entry name" value="PURINE NUCLEOSIDE PHOSPHORYLASE LACC1"/>
    <property type="match status" value="1"/>
</dbReference>
<dbReference type="CDD" id="cd16833">
    <property type="entry name" value="YfiH"/>
    <property type="match status" value="1"/>
</dbReference>
<accession>A0A918UCD6</accession>
<reference evidence="11" key="1">
    <citation type="journal article" date="2014" name="Int. J. Syst. Evol. Microbiol.">
        <title>Complete genome sequence of Corynebacterium casei LMG S-19264T (=DSM 44701T), isolated from a smear-ripened cheese.</title>
        <authorList>
            <consortium name="US DOE Joint Genome Institute (JGI-PGF)"/>
            <person name="Walter F."/>
            <person name="Albersmeier A."/>
            <person name="Kalinowski J."/>
            <person name="Ruckert C."/>
        </authorList>
    </citation>
    <scope>NUCLEOTIDE SEQUENCE</scope>
    <source>
        <strain evidence="11">KCTC 32255</strain>
    </source>
</reference>
<evidence type="ECO:0000256" key="4">
    <source>
        <dbReference type="ARBA" id="ARBA00022723"/>
    </source>
</evidence>
<reference evidence="11" key="2">
    <citation type="submission" date="2020-09" db="EMBL/GenBank/DDBJ databases">
        <authorList>
            <person name="Sun Q."/>
            <person name="Kim S."/>
        </authorList>
    </citation>
    <scope>NUCLEOTIDE SEQUENCE</scope>
    <source>
        <strain evidence="11">KCTC 32255</strain>
    </source>
</reference>
<evidence type="ECO:0000256" key="6">
    <source>
        <dbReference type="ARBA" id="ARBA00022833"/>
    </source>
</evidence>
<dbReference type="Gene3D" id="3.60.140.10">
    <property type="entry name" value="CNF1/YfiH-like putative cysteine hydrolases"/>
    <property type="match status" value="1"/>
</dbReference>
<evidence type="ECO:0000256" key="1">
    <source>
        <dbReference type="ARBA" id="ARBA00000553"/>
    </source>
</evidence>
<comment type="similarity">
    <text evidence="2 10">Belongs to the purine nucleoside phosphorylase YfiH/LACC1 family.</text>
</comment>
<evidence type="ECO:0000256" key="9">
    <source>
        <dbReference type="ARBA" id="ARBA00049893"/>
    </source>
</evidence>
<evidence type="ECO:0000256" key="3">
    <source>
        <dbReference type="ARBA" id="ARBA00022679"/>
    </source>
</evidence>
<keyword evidence="5" id="KW-0378">Hydrolase</keyword>
<dbReference type="Pfam" id="PF02578">
    <property type="entry name" value="Cu-oxidase_4"/>
    <property type="match status" value="1"/>
</dbReference>
<dbReference type="AlphaFoldDB" id="A0A918UCD6"/>
<dbReference type="EMBL" id="BMZA01000001">
    <property type="protein sequence ID" value="GGY91292.1"/>
    <property type="molecule type" value="Genomic_DNA"/>
</dbReference>
<organism evidence="11 12">
    <name type="scientific">Novosphingobium colocasiae</name>
    <dbReference type="NCBI Taxonomy" id="1256513"/>
    <lineage>
        <taxon>Bacteria</taxon>
        <taxon>Pseudomonadati</taxon>
        <taxon>Pseudomonadota</taxon>
        <taxon>Alphaproteobacteria</taxon>
        <taxon>Sphingomonadales</taxon>
        <taxon>Sphingomonadaceae</taxon>
        <taxon>Novosphingobium</taxon>
    </lineage>
</organism>
<comment type="catalytic activity">
    <reaction evidence="9">
        <text>S-methyl-5'-thioadenosine + phosphate = 5-(methylsulfanyl)-alpha-D-ribose 1-phosphate + adenine</text>
        <dbReference type="Rhea" id="RHEA:11852"/>
        <dbReference type="ChEBI" id="CHEBI:16708"/>
        <dbReference type="ChEBI" id="CHEBI:17509"/>
        <dbReference type="ChEBI" id="CHEBI:43474"/>
        <dbReference type="ChEBI" id="CHEBI:58533"/>
        <dbReference type="EC" id="2.4.2.28"/>
    </reaction>
    <physiologicalReaction direction="left-to-right" evidence="9">
        <dbReference type="Rhea" id="RHEA:11853"/>
    </physiologicalReaction>
</comment>
<evidence type="ECO:0000256" key="10">
    <source>
        <dbReference type="RuleBase" id="RU361274"/>
    </source>
</evidence>
<evidence type="ECO:0000256" key="8">
    <source>
        <dbReference type="ARBA" id="ARBA00048968"/>
    </source>
</evidence>
<evidence type="ECO:0000313" key="12">
    <source>
        <dbReference type="Proteomes" id="UP000648075"/>
    </source>
</evidence>
<dbReference type="Proteomes" id="UP000648075">
    <property type="component" value="Unassembled WGS sequence"/>
</dbReference>